<accession>A0A1B1AJG5</accession>
<evidence type="ECO:0000313" key="1">
    <source>
        <dbReference type="EMBL" id="ANP46660.1"/>
    </source>
</evidence>
<dbReference type="STRING" id="1759059.ATE48_12395"/>
<protein>
    <submittedName>
        <fullName evidence="1">Uncharacterized protein</fullName>
    </submittedName>
</protein>
<proteinExistence type="predicted"/>
<dbReference type="Proteomes" id="UP000092498">
    <property type="component" value="Chromosome"/>
</dbReference>
<dbReference type="InParanoid" id="A0A1B1AJG5"/>
<gene>
    <name evidence="1" type="ORF">ATE48_12395</name>
</gene>
<keyword evidence="2" id="KW-1185">Reference proteome</keyword>
<dbReference type="EMBL" id="CP013244">
    <property type="protein sequence ID" value="ANP46660.1"/>
    <property type="molecule type" value="Genomic_DNA"/>
</dbReference>
<organism evidence="1 2">
    <name type="scientific">Candidatus Viadribacter manganicus</name>
    <dbReference type="NCBI Taxonomy" id="1759059"/>
    <lineage>
        <taxon>Bacteria</taxon>
        <taxon>Pseudomonadati</taxon>
        <taxon>Pseudomonadota</taxon>
        <taxon>Alphaproteobacteria</taxon>
        <taxon>Hyphomonadales</taxon>
        <taxon>Hyphomonadaceae</taxon>
        <taxon>Candidatus Viadribacter</taxon>
    </lineage>
</organism>
<dbReference type="KEGG" id="cbot:ATE48_12395"/>
<evidence type="ECO:0000313" key="2">
    <source>
        <dbReference type="Proteomes" id="UP000092498"/>
    </source>
</evidence>
<sequence>MALTAASPAYAQDAAPHLLPDSLNLEIVDGSIIPEDCQYPASITDTTRFEIACVTMPRVISTEISAQYVGQLGEQGWRQGDYVSGGMTAVRTDENNCRRVLNIFPSPFPASDVDSEVVVIWFALDRAPRCSGTQPG</sequence>
<name>A0A1B1AJG5_9PROT</name>
<dbReference type="AlphaFoldDB" id="A0A1B1AJG5"/>
<reference evidence="1 2" key="1">
    <citation type="submission" date="2015-11" db="EMBL/GenBank/DDBJ databases">
        <title>Whole-Genome Sequence of Candidatus Oderbacter manganicum from the National Park Lower Oder Valley, Germany.</title>
        <authorList>
            <person name="Braun B."/>
            <person name="Liere K."/>
            <person name="Szewzyk U."/>
        </authorList>
    </citation>
    <scope>NUCLEOTIDE SEQUENCE [LARGE SCALE GENOMIC DNA]</scope>
    <source>
        <strain evidence="1 2">OTSz_A_272</strain>
    </source>
</reference>